<protein>
    <submittedName>
        <fullName evidence="3">Uncharacterized protein</fullName>
    </submittedName>
</protein>
<sequence>MAEEPAPVLAGEGAQPVGTGPQIVTLTEGQMEGRIHGSHRYGSDGQDFISFQLGSGSFAVSDGATWITQRCWESRGIMVEQMKLCLGHTSVEGPPKYIRYGWEALEYKAVTPHSPNLRVPPVLLSLRPLPVALSEPVHIHDPG</sequence>
<comment type="caution">
    <text evidence="3">The sequence shown here is derived from an EMBL/GenBank/DDBJ whole genome shotgun (WGS) entry which is preliminary data.</text>
</comment>
<evidence type="ECO:0000256" key="1">
    <source>
        <dbReference type="ARBA" id="ARBA00023180"/>
    </source>
</evidence>
<dbReference type="OrthoDB" id="9183726at2759"/>
<dbReference type="InterPro" id="IPR011162">
    <property type="entry name" value="MHC_I/II-like_Ag-recog"/>
</dbReference>
<dbReference type="AlphaFoldDB" id="A0A3M0IIP9"/>
<dbReference type="SUPFAM" id="SSF54452">
    <property type="entry name" value="MHC antigen-recognition domain"/>
    <property type="match status" value="1"/>
</dbReference>
<dbReference type="EMBL" id="QRBI01000316">
    <property type="protein sequence ID" value="RMB88635.1"/>
    <property type="molecule type" value="Genomic_DNA"/>
</dbReference>
<name>A0A3M0IIP9_HIRRU</name>
<feature type="region of interest" description="Disordered" evidence="2">
    <location>
        <begin position="1"/>
        <end position="20"/>
    </location>
</feature>
<dbReference type="Gene3D" id="3.30.500.10">
    <property type="entry name" value="MHC class I-like antigen recognition-like"/>
    <property type="match status" value="1"/>
</dbReference>
<proteinExistence type="predicted"/>
<reference evidence="3 4" key="1">
    <citation type="submission" date="2018-07" db="EMBL/GenBank/DDBJ databases">
        <title>A high quality draft genome assembly of the barn swallow (H. rustica rustica).</title>
        <authorList>
            <person name="Formenti G."/>
            <person name="Chiara M."/>
            <person name="Poveda L."/>
            <person name="Francoijs K.-J."/>
            <person name="Bonisoli-Alquati A."/>
            <person name="Canova L."/>
            <person name="Gianfranceschi L."/>
            <person name="Horner D.S."/>
            <person name="Saino N."/>
        </authorList>
    </citation>
    <scope>NUCLEOTIDE SEQUENCE [LARGE SCALE GENOMIC DNA]</scope>
    <source>
        <strain evidence="3">Chelidonia</strain>
        <tissue evidence="3">Blood</tissue>
    </source>
</reference>
<organism evidence="3 4">
    <name type="scientific">Hirundo rustica rustica</name>
    <dbReference type="NCBI Taxonomy" id="333673"/>
    <lineage>
        <taxon>Eukaryota</taxon>
        <taxon>Metazoa</taxon>
        <taxon>Chordata</taxon>
        <taxon>Craniata</taxon>
        <taxon>Vertebrata</taxon>
        <taxon>Euteleostomi</taxon>
        <taxon>Archelosauria</taxon>
        <taxon>Archosauria</taxon>
        <taxon>Dinosauria</taxon>
        <taxon>Saurischia</taxon>
        <taxon>Theropoda</taxon>
        <taxon>Coelurosauria</taxon>
        <taxon>Aves</taxon>
        <taxon>Neognathae</taxon>
        <taxon>Neoaves</taxon>
        <taxon>Telluraves</taxon>
        <taxon>Australaves</taxon>
        <taxon>Passeriformes</taxon>
        <taxon>Sylvioidea</taxon>
        <taxon>Hirundinidae</taxon>
        <taxon>Hirundo</taxon>
    </lineage>
</organism>
<evidence type="ECO:0000256" key="2">
    <source>
        <dbReference type="SAM" id="MobiDB-lite"/>
    </source>
</evidence>
<evidence type="ECO:0000313" key="4">
    <source>
        <dbReference type="Proteomes" id="UP000269221"/>
    </source>
</evidence>
<keyword evidence="4" id="KW-1185">Reference proteome</keyword>
<dbReference type="STRING" id="333673.A0A3M0IIP9"/>
<evidence type="ECO:0000313" key="3">
    <source>
        <dbReference type="EMBL" id="RMB88635.1"/>
    </source>
</evidence>
<keyword evidence="1" id="KW-0325">Glycoprotein</keyword>
<gene>
    <name evidence="3" type="ORF">DUI87_34974</name>
</gene>
<dbReference type="Proteomes" id="UP000269221">
    <property type="component" value="Unassembled WGS sequence"/>
</dbReference>
<accession>A0A3M0IIP9</accession>
<dbReference type="InterPro" id="IPR037055">
    <property type="entry name" value="MHC_I-like_Ag-recog_sf"/>
</dbReference>